<gene>
    <name evidence="1" type="ORF">ALC62_01818</name>
</gene>
<dbReference type="Pfam" id="PF03564">
    <property type="entry name" value="DUF1759"/>
    <property type="match status" value="1"/>
</dbReference>
<dbReference type="STRING" id="456900.A0A151IPF2"/>
<dbReference type="InterPro" id="IPR005312">
    <property type="entry name" value="DUF1759"/>
</dbReference>
<dbReference type="Proteomes" id="UP000078542">
    <property type="component" value="Unassembled WGS sequence"/>
</dbReference>
<evidence type="ECO:0000313" key="1">
    <source>
        <dbReference type="EMBL" id="KYN07218.1"/>
    </source>
</evidence>
<dbReference type="EMBL" id="KQ976894">
    <property type="protein sequence ID" value="KYN07218.1"/>
    <property type="molecule type" value="Genomic_DNA"/>
</dbReference>
<protein>
    <submittedName>
        <fullName evidence="1">Uncharacterized protein</fullName>
    </submittedName>
</protein>
<organism evidence="1 2">
    <name type="scientific">Cyphomyrmex costatus</name>
    <dbReference type="NCBI Taxonomy" id="456900"/>
    <lineage>
        <taxon>Eukaryota</taxon>
        <taxon>Metazoa</taxon>
        <taxon>Ecdysozoa</taxon>
        <taxon>Arthropoda</taxon>
        <taxon>Hexapoda</taxon>
        <taxon>Insecta</taxon>
        <taxon>Pterygota</taxon>
        <taxon>Neoptera</taxon>
        <taxon>Endopterygota</taxon>
        <taxon>Hymenoptera</taxon>
        <taxon>Apocrita</taxon>
        <taxon>Aculeata</taxon>
        <taxon>Formicoidea</taxon>
        <taxon>Formicidae</taxon>
        <taxon>Myrmicinae</taxon>
        <taxon>Cyphomyrmex</taxon>
    </lineage>
</organism>
<evidence type="ECO:0000313" key="2">
    <source>
        <dbReference type="Proteomes" id="UP000078542"/>
    </source>
</evidence>
<name>A0A151IPF2_9HYME</name>
<reference evidence="1 2" key="1">
    <citation type="submission" date="2016-03" db="EMBL/GenBank/DDBJ databases">
        <title>Cyphomyrmex costatus WGS genome.</title>
        <authorList>
            <person name="Nygaard S."/>
            <person name="Hu H."/>
            <person name="Boomsma J."/>
            <person name="Zhang G."/>
        </authorList>
    </citation>
    <scope>NUCLEOTIDE SEQUENCE [LARGE SCALE GENOMIC DNA]</scope>
    <source>
        <strain evidence="1">MS0001</strain>
        <tissue evidence="1">Whole body</tissue>
    </source>
</reference>
<keyword evidence="2" id="KW-1185">Reference proteome</keyword>
<dbReference type="AlphaFoldDB" id="A0A151IPF2"/>
<accession>A0A151IPF2</accession>
<sequence>MTDSGGTGSGSSSTNIAALKSLKAKRSQIKGQCTRAATYLNTLDAQGVSLIELRQRLHKFNESWDIFNGVQSAIEEIETSADDTANHDEERHAFEERYFAISSELEALLEAKLGSRSSVSLSQISRQVREGTPASFGGSNDHLKLPRVNLPTFSGEFEEWIPFRNMFRSMVDQNVALPKGQKMQYLILALRGEARDIIDSLISDKYQMTIIRKHGRCLKTRTTIQES</sequence>
<proteinExistence type="predicted"/>